<keyword evidence="1" id="KW-0472">Membrane</keyword>
<dbReference type="PIRSF" id="PIRSF018266">
    <property type="entry name" value="FecR"/>
    <property type="match status" value="1"/>
</dbReference>
<gene>
    <name evidence="4" type="ORF">IDJ75_05365</name>
</gene>
<dbReference type="EMBL" id="JACWMW010000001">
    <property type="protein sequence ID" value="MBD1384699.1"/>
    <property type="molecule type" value="Genomic_DNA"/>
</dbReference>
<organism evidence="4 5">
    <name type="scientific">Mucilaginibacter rigui</name>
    <dbReference type="NCBI Taxonomy" id="534635"/>
    <lineage>
        <taxon>Bacteria</taxon>
        <taxon>Pseudomonadati</taxon>
        <taxon>Bacteroidota</taxon>
        <taxon>Sphingobacteriia</taxon>
        <taxon>Sphingobacteriales</taxon>
        <taxon>Sphingobacteriaceae</taxon>
        <taxon>Mucilaginibacter</taxon>
    </lineage>
</organism>
<dbReference type="Gene3D" id="2.60.120.1440">
    <property type="match status" value="1"/>
</dbReference>
<dbReference type="RefSeq" id="WP_191174556.1">
    <property type="nucleotide sequence ID" value="NZ_JACWMW010000001.1"/>
</dbReference>
<comment type="caution">
    <text evidence="4">The sequence shown here is derived from an EMBL/GenBank/DDBJ whole genome shotgun (WGS) entry which is preliminary data.</text>
</comment>
<dbReference type="InterPro" id="IPR012373">
    <property type="entry name" value="Ferrdict_sens_TM"/>
</dbReference>
<dbReference type="InterPro" id="IPR032508">
    <property type="entry name" value="FecR_C"/>
</dbReference>
<sequence>MDYTNFNIEDFLTDESFVNYCYELNDEDKAFWENIILTQPLLKKKIADARELCLLLGIKVSKADKQQQLDKLKAAIATEQLKKQPLPIAKVSRLWLPRIAVAATLLVLVIAYGLYRYNAPVSGAVMYSRITNANYHMVAQTNYGTRKSVVLPDGTTVTLNGSSSLKIANDYNGNDRHVLLTGEAFFEVTKDKSRPFVVLTNKTATTALGTSFKVSSYATSKTASVMLATGKVKVEATQPSANITEQILIPGQQVVLANGSNSFTKSDFSRDELQNWINNKLIFNNANFSEIAAKITNTYGIQVTTDAKEVDQIRFTGQFNNKSISEVLDAIGFVNNFKYKLKGDTITIVF</sequence>
<feature type="domain" description="Protein FecR C-terminal" evidence="3">
    <location>
        <begin position="280"/>
        <end position="348"/>
    </location>
</feature>
<dbReference type="Pfam" id="PF16344">
    <property type="entry name" value="FecR_C"/>
    <property type="match status" value="1"/>
</dbReference>
<evidence type="ECO:0000313" key="4">
    <source>
        <dbReference type="EMBL" id="MBD1384699.1"/>
    </source>
</evidence>
<reference evidence="4 5" key="1">
    <citation type="submission" date="2020-09" db="EMBL/GenBank/DDBJ databases">
        <title>Novel species of Mucilaginibacter isolated from a glacier on the Tibetan Plateau.</title>
        <authorList>
            <person name="Liu Q."/>
            <person name="Xin Y.-H."/>
        </authorList>
    </citation>
    <scope>NUCLEOTIDE SEQUENCE [LARGE SCALE GENOMIC DNA]</scope>
    <source>
        <strain evidence="4 5">CGMCC 1.13878</strain>
    </source>
</reference>
<proteinExistence type="predicted"/>
<keyword evidence="1" id="KW-0812">Transmembrane</keyword>
<evidence type="ECO:0000259" key="2">
    <source>
        <dbReference type="Pfam" id="PF04773"/>
    </source>
</evidence>
<keyword evidence="1" id="KW-1133">Transmembrane helix</keyword>
<dbReference type="Gene3D" id="3.55.50.30">
    <property type="match status" value="1"/>
</dbReference>
<evidence type="ECO:0000256" key="1">
    <source>
        <dbReference type="SAM" id="Phobius"/>
    </source>
</evidence>
<protein>
    <submittedName>
        <fullName evidence="4">DUF4974 domain-containing protein</fullName>
    </submittedName>
</protein>
<dbReference type="InterPro" id="IPR006860">
    <property type="entry name" value="FecR"/>
</dbReference>
<feature type="transmembrane region" description="Helical" evidence="1">
    <location>
        <begin position="95"/>
        <end position="115"/>
    </location>
</feature>
<dbReference type="Pfam" id="PF04773">
    <property type="entry name" value="FecR"/>
    <property type="match status" value="1"/>
</dbReference>
<dbReference type="PANTHER" id="PTHR30273">
    <property type="entry name" value="PERIPLASMIC SIGNAL SENSOR AND SIGMA FACTOR ACTIVATOR FECR-RELATED"/>
    <property type="match status" value="1"/>
</dbReference>
<dbReference type="PANTHER" id="PTHR30273:SF2">
    <property type="entry name" value="PROTEIN FECR"/>
    <property type="match status" value="1"/>
</dbReference>
<name>A0ABR7X273_9SPHI</name>
<evidence type="ECO:0000259" key="3">
    <source>
        <dbReference type="Pfam" id="PF16344"/>
    </source>
</evidence>
<dbReference type="Proteomes" id="UP000618754">
    <property type="component" value="Unassembled WGS sequence"/>
</dbReference>
<feature type="domain" description="FecR protein" evidence="2">
    <location>
        <begin position="140"/>
        <end position="233"/>
    </location>
</feature>
<accession>A0ABR7X273</accession>
<keyword evidence="5" id="KW-1185">Reference proteome</keyword>
<evidence type="ECO:0000313" key="5">
    <source>
        <dbReference type="Proteomes" id="UP000618754"/>
    </source>
</evidence>